<protein>
    <submittedName>
        <fullName evidence="4">DUF1583 domain-containing protein</fullName>
    </submittedName>
</protein>
<dbReference type="RefSeq" id="WP_345323190.1">
    <property type="nucleotide sequence ID" value="NZ_BAABGA010000035.1"/>
</dbReference>
<dbReference type="Pfam" id="PF20407">
    <property type="entry name" value="DUF1583_N"/>
    <property type="match status" value="1"/>
</dbReference>
<evidence type="ECO:0000259" key="1">
    <source>
        <dbReference type="Pfam" id="PF07619"/>
    </source>
</evidence>
<evidence type="ECO:0000313" key="4">
    <source>
        <dbReference type="EMBL" id="GAA4455458.1"/>
    </source>
</evidence>
<organism evidence="4 5">
    <name type="scientific">Novipirellula rosea</name>
    <dbReference type="NCBI Taxonomy" id="1031540"/>
    <lineage>
        <taxon>Bacteria</taxon>
        <taxon>Pseudomonadati</taxon>
        <taxon>Planctomycetota</taxon>
        <taxon>Planctomycetia</taxon>
        <taxon>Pirellulales</taxon>
        <taxon>Pirellulaceae</taxon>
        <taxon>Novipirellula</taxon>
    </lineage>
</organism>
<feature type="domain" description="DUF1583" evidence="2">
    <location>
        <begin position="664"/>
        <end position="900"/>
    </location>
</feature>
<feature type="domain" description="DUF1581" evidence="1">
    <location>
        <begin position="406"/>
        <end position="482"/>
    </location>
</feature>
<feature type="domain" description="DUF1583" evidence="3">
    <location>
        <begin position="510"/>
        <end position="657"/>
    </location>
</feature>
<dbReference type="InterPro" id="IPR046518">
    <property type="entry name" value="DUF1583_N"/>
</dbReference>
<sequence length="1136" mass="125041">MRYSAAVIIIQKGRDTRLQRRRVGILGLVAAILLFALGVIPALAADSGIDQRADNDSSSDAVVLCHLLGEPLLQQNAVTVCQQTRELPLPQRFEALSRWVLPGHGHGFRLRGAFRRSSTRLGQHETASDSLADLNACPESDWLLSPARDLVHSASQLGQLDDLQRQIEFFKPTSPKQAAVQATLLCMIEIELGDVAAVAGRLEDRFGWQRGSQNAASASERWPDLLMLWSAAANPLTSHLVTQELFGVYADLSGYSSELELDVINDYLRLLKGRCAEAELLAEQKPSSLAVASATSLYDVFSRSDAASHAAARPLTRFHIGADGARKISGHEIDCLAYRGPLVGDFEVDAEVSTRPGAFTELMVQGTAVLPIHGGTHVAVAAMSKGNREIALDAKLEEIESASHLRAVVGGGNVDHFFNGRRVLQTDEKRSATPWVVLRSWRGTASEIHNLHLTGKPQVPKSIDMLADPSLSGWASYYDPDLGDGLGEWKTNIGNDQSIELISNPASGVRDSYHEDLIRYVRPLCWDANIAYEFQYHPEGIGVHPALGRTVFLITTSGVRLHELTDGRFDRSHLRPDNVSELDMQRPASLGGPELKPGWNSAELQIRENRVTLTLNGSQVGRWELSTTESRKFGMFRYRDQTRAVVRNLRLTGDWPQTLPDLKQQPMASSEVNRLNQEAAALPAQLVHYFRDGIPANLFDFEGDTSFVTELIDGVQMVHSSEAGVRTMNVCGIIEGDFDVIADYKDLKISSGTPTWHCGIGIAVRLDNPTFDRCAINRRRDRMHGHHYLGFGHKETNAGGQVVWTGGANVVDESTSGRLRILRRGNTVYGLHAAGDSSVFRIVSSTTIPPGKIGTQGLQLITDVGKGLDMSVNWTKLEIRADKIDLMTVPDQAKTLSMLNSHRKTMATETVDFTKQSLSDAGVLQATATIADVATDARGATVTVQGDAFLKRCGLLKEISLEPEFDVEVDFRIMQLDCGYPGEASSEIVLQIALENAQSIELDSDELSINEATIILRHRSDGKFMLRPRIVARSPGGVTVYRVMHSIPVKMPDKYRIVQHDRVLYFMYSEEDAAETKIVASYPLKHGLNATSVSLWVNAGREQRRAAASWEQLRIHGTPTPLRSIFNYLQFSPTQP</sequence>
<name>A0ABP8MV17_9BACT</name>
<evidence type="ECO:0000313" key="5">
    <source>
        <dbReference type="Proteomes" id="UP001500840"/>
    </source>
</evidence>
<keyword evidence="5" id="KW-1185">Reference proteome</keyword>
<gene>
    <name evidence="4" type="ORF">GCM10023156_29510</name>
</gene>
<dbReference type="Proteomes" id="UP001500840">
    <property type="component" value="Unassembled WGS sequence"/>
</dbReference>
<dbReference type="InterPro" id="IPR011475">
    <property type="entry name" value="DUF1583"/>
</dbReference>
<dbReference type="Pfam" id="PF07622">
    <property type="entry name" value="DUF1583"/>
    <property type="match status" value="1"/>
</dbReference>
<dbReference type="Pfam" id="PF07619">
    <property type="entry name" value="DUF1581"/>
    <property type="match status" value="1"/>
</dbReference>
<accession>A0ABP8MV17</accession>
<reference evidence="5" key="1">
    <citation type="journal article" date="2019" name="Int. J. Syst. Evol. Microbiol.">
        <title>The Global Catalogue of Microorganisms (GCM) 10K type strain sequencing project: providing services to taxonomists for standard genome sequencing and annotation.</title>
        <authorList>
            <consortium name="The Broad Institute Genomics Platform"/>
            <consortium name="The Broad Institute Genome Sequencing Center for Infectious Disease"/>
            <person name="Wu L."/>
            <person name="Ma J."/>
        </authorList>
    </citation>
    <scope>NUCLEOTIDE SEQUENCE [LARGE SCALE GENOMIC DNA]</scope>
    <source>
        <strain evidence="5">JCM 17759</strain>
    </source>
</reference>
<dbReference type="InterPro" id="IPR022660">
    <property type="entry name" value="DUF1581"/>
</dbReference>
<evidence type="ECO:0000259" key="3">
    <source>
        <dbReference type="Pfam" id="PF20407"/>
    </source>
</evidence>
<dbReference type="EMBL" id="BAABGA010000035">
    <property type="protein sequence ID" value="GAA4455458.1"/>
    <property type="molecule type" value="Genomic_DNA"/>
</dbReference>
<comment type="caution">
    <text evidence="4">The sequence shown here is derived from an EMBL/GenBank/DDBJ whole genome shotgun (WGS) entry which is preliminary data.</text>
</comment>
<evidence type="ECO:0000259" key="2">
    <source>
        <dbReference type="Pfam" id="PF07622"/>
    </source>
</evidence>
<proteinExistence type="predicted"/>